<protein>
    <submittedName>
        <fullName evidence="4">Acyl-CoA synthetase (AMP-forming)/AMP-acid ligase II</fullName>
    </submittedName>
</protein>
<feature type="domain" description="AMP-dependent synthetase/ligase" evidence="2">
    <location>
        <begin position="38"/>
        <end position="386"/>
    </location>
</feature>
<proteinExistence type="predicted"/>
<dbReference type="Pfam" id="PF13193">
    <property type="entry name" value="AMP-binding_C"/>
    <property type="match status" value="1"/>
</dbReference>
<reference evidence="4 5" key="1">
    <citation type="submission" date="2020-08" db="EMBL/GenBank/DDBJ databases">
        <title>Sequencing the genomes of 1000 actinobacteria strains.</title>
        <authorList>
            <person name="Klenk H.-P."/>
        </authorList>
    </citation>
    <scope>NUCLEOTIDE SEQUENCE [LARGE SCALE GENOMIC DNA]</scope>
    <source>
        <strain evidence="4 5">DSM 44230</strain>
    </source>
</reference>
<dbReference type="Proteomes" id="UP000533598">
    <property type="component" value="Unassembled WGS sequence"/>
</dbReference>
<keyword evidence="4" id="KW-0436">Ligase</keyword>
<organism evidence="4 5">
    <name type="scientific">Crossiella cryophila</name>
    <dbReference type="NCBI Taxonomy" id="43355"/>
    <lineage>
        <taxon>Bacteria</taxon>
        <taxon>Bacillati</taxon>
        <taxon>Actinomycetota</taxon>
        <taxon>Actinomycetes</taxon>
        <taxon>Pseudonocardiales</taxon>
        <taxon>Pseudonocardiaceae</taxon>
        <taxon>Crossiella</taxon>
    </lineage>
</organism>
<dbReference type="Gene3D" id="3.30.300.30">
    <property type="match status" value="1"/>
</dbReference>
<dbReference type="Pfam" id="PF00501">
    <property type="entry name" value="AMP-binding"/>
    <property type="match status" value="1"/>
</dbReference>
<feature type="region of interest" description="Disordered" evidence="1">
    <location>
        <begin position="523"/>
        <end position="544"/>
    </location>
</feature>
<dbReference type="Gene3D" id="3.40.50.12780">
    <property type="entry name" value="N-terminal domain of ligase-like"/>
    <property type="match status" value="1"/>
</dbReference>
<dbReference type="PANTHER" id="PTHR43767:SF1">
    <property type="entry name" value="NONRIBOSOMAL PEPTIDE SYNTHASE PES1 (EUROFUNG)-RELATED"/>
    <property type="match status" value="1"/>
</dbReference>
<dbReference type="GO" id="GO:0016878">
    <property type="term" value="F:acid-thiol ligase activity"/>
    <property type="evidence" value="ECO:0007669"/>
    <property type="project" value="UniProtKB-ARBA"/>
</dbReference>
<evidence type="ECO:0000313" key="5">
    <source>
        <dbReference type="Proteomes" id="UP000533598"/>
    </source>
</evidence>
<gene>
    <name evidence="4" type="ORF">HNR67_006544</name>
</gene>
<dbReference type="InterPro" id="IPR042099">
    <property type="entry name" value="ANL_N_sf"/>
</dbReference>
<dbReference type="CDD" id="cd04433">
    <property type="entry name" value="AFD_class_I"/>
    <property type="match status" value="1"/>
</dbReference>
<sequence length="544" mass="57893">MSWTSNNGIVLRDLVPHALRRQWVREGHCPDLDVYAAFSRQVRARPCRIAVSDELGSLDYTDLDREVRRIATALRAAGLGQRDIIGIQLPNGRKAVAAELAVAALGGVSLPYPYSRGARDSASLLGRARAAALITLPRPDLPTLCPVFVFGPAPDGCVSLDHARIPVGPWLPAVIDPDGPARILVTSGTEAEPKMIAYSHNAFLGGRARYVRSLHTGEGPMRNLVLAPLSSSYGSLGVPVTLAALGGTLITQPGFDPADALRLITEQRPTHLFAVPTMLRRLVSQPRQSTEDTSSLRAVVSSSAAFPPSLLPECRKRLADNVITVYGSADGVNCHTARTGISPATGTGLPDPAVAHLQIRSPGGRLLPRGEEGEIIALGPMTPLCYVADPGLDAAYRLDGWVRTGDLGQLDRNGCLHVSGRLKQIVNRGGLNISPAEVEQHLGAHPDIAEVACVPVPDPELGERLAACLVQHPGTEPLTLAALAGYLERERGLERRKLPEVLLSLTELPLGPTGKVCRHTLSALAADRPAPPPPRQPLGEPARR</sequence>
<dbReference type="InterPro" id="IPR025110">
    <property type="entry name" value="AMP-bd_C"/>
</dbReference>
<accession>A0A7W7CFT5</accession>
<dbReference type="RefSeq" id="WP_185006221.1">
    <property type="nucleotide sequence ID" value="NZ_BAAAUI010000005.1"/>
</dbReference>
<feature type="domain" description="AMP-binding enzyme C-terminal" evidence="3">
    <location>
        <begin position="437"/>
        <end position="515"/>
    </location>
</feature>
<dbReference type="InterPro" id="IPR045851">
    <property type="entry name" value="AMP-bd_C_sf"/>
</dbReference>
<keyword evidence="5" id="KW-1185">Reference proteome</keyword>
<comment type="caution">
    <text evidence="4">The sequence shown here is derived from an EMBL/GenBank/DDBJ whole genome shotgun (WGS) entry which is preliminary data.</text>
</comment>
<evidence type="ECO:0000313" key="4">
    <source>
        <dbReference type="EMBL" id="MBB4680426.1"/>
    </source>
</evidence>
<dbReference type="InterPro" id="IPR050237">
    <property type="entry name" value="ATP-dep_AMP-bd_enzyme"/>
</dbReference>
<name>A0A7W7CFT5_9PSEU</name>
<evidence type="ECO:0000259" key="3">
    <source>
        <dbReference type="Pfam" id="PF13193"/>
    </source>
</evidence>
<dbReference type="EMBL" id="JACHMH010000001">
    <property type="protein sequence ID" value="MBB4680426.1"/>
    <property type="molecule type" value="Genomic_DNA"/>
</dbReference>
<dbReference type="SUPFAM" id="SSF56801">
    <property type="entry name" value="Acetyl-CoA synthetase-like"/>
    <property type="match status" value="1"/>
</dbReference>
<dbReference type="AlphaFoldDB" id="A0A7W7CFT5"/>
<dbReference type="InterPro" id="IPR000873">
    <property type="entry name" value="AMP-dep_synth/lig_dom"/>
</dbReference>
<evidence type="ECO:0000259" key="2">
    <source>
        <dbReference type="Pfam" id="PF00501"/>
    </source>
</evidence>
<evidence type="ECO:0000256" key="1">
    <source>
        <dbReference type="SAM" id="MobiDB-lite"/>
    </source>
</evidence>
<dbReference type="PANTHER" id="PTHR43767">
    <property type="entry name" value="LONG-CHAIN-FATTY-ACID--COA LIGASE"/>
    <property type="match status" value="1"/>
</dbReference>